<evidence type="ECO:0000259" key="8">
    <source>
        <dbReference type="PROSITE" id="PS50125"/>
    </source>
</evidence>
<dbReference type="SMART" id="SM00044">
    <property type="entry name" value="CYCc"/>
    <property type="match status" value="1"/>
</dbReference>
<dbReference type="GO" id="GO:0030313">
    <property type="term" value="C:cell envelope"/>
    <property type="evidence" value="ECO:0007669"/>
    <property type="project" value="UniProtKB-SubCell"/>
</dbReference>
<keyword evidence="5 7" id="KW-1133">Transmembrane helix</keyword>
<keyword evidence="6 7" id="KW-0472">Membrane</keyword>
<dbReference type="Proteomes" id="UP000094056">
    <property type="component" value="Unassembled WGS sequence"/>
</dbReference>
<dbReference type="GO" id="GO:0004016">
    <property type="term" value="F:adenylate cyclase activity"/>
    <property type="evidence" value="ECO:0007669"/>
    <property type="project" value="UniProtKB-ARBA"/>
</dbReference>
<comment type="caution">
    <text evidence="9">The sequence shown here is derived from an EMBL/GenBank/DDBJ whole genome shotgun (WGS) entry which is preliminary data.</text>
</comment>
<organism evidence="9 10">
    <name type="scientific">Candidatus Scalindua rubra</name>
    <dbReference type="NCBI Taxonomy" id="1872076"/>
    <lineage>
        <taxon>Bacteria</taxon>
        <taxon>Pseudomonadati</taxon>
        <taxon>Planctomycetota</taxon>
        <taxon>Candidatus Brocadiia</taxon>
        <taxon>Candidatus Brocadiales</taxon>
        <taxon>Candidatus Scalinduaceae</taxon>
        <taxon>Candidatus Scalindua</taxon>
    </lineage>
</organism>
<name>A0A1E3XFU4_9BACT</name>
<evidence type="ECO:0000256" key="4">
    <source>
        <dbReference type="ARBA" id="ARBA00022692"/>
    </source>
</evidence>
<gene>
    <name evidence="9" type="ORF">SCARUB_00333</name>
</gene>
<evidence type="ECO:0000256" key="1">
    <source>
        <dbReference type="ARBA" id="ARBA00004196"/>
    </source>
</evidence>
<evidence type="ECO:0000313" key="9">
    <source>
        <dbReference type="EMBL" id="ODS34459.1"/>
    </source>
</evidence>
<dbReference type="GO" id="GO:0006171">
    <property type="term" value="P:cAMP biosynthetic process"/>
    <property type="evidence" value="ECO:0007669"/>
    <property type="project" value="TreeGrafter"/>
</dbReference>
<reference evidence="9 10" key="1">
    <citation type="submission" date="2016-07" db="EMBL/GenBank/DDBJ databases">
        <title>Draft genome of Scalindua rubra, obtained from a brine-seawater interface in the Red Sea, sheds light on salt adaptation in anammox bacteria.</title>
        <authorList>
            <person name="Speth D.R."/>
            <person name="Lagkouvardos I."/>
            <person name="Wang Y."/>
            <person name="Qian P.-Y."/>
            <person name="Dutilh B.E."/>
            <person name="Jetten M.S."/>
        </authorList>
    </citation>
    <scope>NUCLEOTIDE SEQUENCE [LARGE SCALE GENOMIC DNA]</scope>
    <source>
        <strain evidence="9">BSI-1</strain>
    </source>
</reference>
<dbReference type="PATRIC" id="fig|1872076.5.peg.368"/>
<sequence length="801" mass="91017">MKFKKFLKKAKDNIISVAISVGVFAFVLTLFNLESRDIFKPLRYFKTAELKALDSFFSVRGKRDPGKEIAIVLIDENSIKKLGRYPLPRQDVAKFVDIIADSGARVLVLDLLYAEHQNESHLQSLERLKEGFLALKGEGKTGLDQYATLLEQEKIIADADQELQNSFERAVMERGVNIVIGFRFVSEYEVKTTGFTGKELSQDGQMLLKDSAYFPVYVEIPDFVKEQIGEEEITPDIRSQVREMMVEMFPPKSGVGILNAIDQLAMWCTYQGFTDHNVNYSGGVSHEFAAIQYKGDFYPSLGIQTARIFLDVQPGELQFWLTKKLKIKDFEYPLDDINRMIINYCGPSYTFPSYSFIDVYEGKVEPEAFKDKVVFLGDNTPSAGDFVSNPFSSMLPGVEKQATIVENLIHGKFLKKNQSEVFMGLIVLDRHLFKYIIGLCLLLGIILPFVPIAIGGVVSIALLFGYYYYCYYNFVTNGLWINVTYPTTAVLLCFSSISLFRYFITERAKRVVKGVFENFMDPKVVQEVLKEPEDVKLGGEEKEVTVYFSDIEKFSAISEKLQPVELIELLNEYLSEMTDIILDHGGFLDKYIGDAIVAAFGAPLAQPDHAVKACFATIENQKRLIELNKKFKEEGRLQIKARIGLNSGTVLVGNVGSSNRLSYTVIGDEVNLGARLEAANKYFGTYTMISERTYELAKDHIEARELDMLRVVGKEKPVKVYELIDRKGEVPGAQREILELYEDGLREYRKREWQKAISLFQKAMNKDTHDGPSQTYIERCKIYAQEPPPEDWDGVYTLKSK</sequence>
<dbReference type="SUPFAM" id="SSF55073">
    <property type="entry name" value="Nucleotide cyclase"/>
    <property type="match status" value="1"/>
</dbReference>
<dbReference type="CDD" id="cd07302">
    <property type="entry name" value="CHD"/>
    <property type="match status" value="1"/>
</dbReference>
<dbReference type="AlphaFoldDB" id="A0A1E3XFU4"/>
<comment type="similarity">
    <text evidence="2">Belongs to the adenylyl cyclase class-3 family.</text>
</comment>
<dbReference type="EMBL" id="MAYW01000005">
    <property type="protein sequence ID" value="ODS34459.1"/>
    <property type="molecule type" value="Genomic_DNA"/>
</dbReference>
<evidence type="ECO:0000313" key="10">
    <source>
        <dbReference type="Proteomes" id="UP000094056"/>
    </source>
</evidence>
<dbReference type="FunFam" id="3.30.70.1230:FF:000016">
    <property type="entry name" value="Adenylate/guanylate cyclase domain-containing protein"/>
    <property type="match status" value="1"/>
</dbReference>
<feature type="transmembrane region" description="Helical" evidence="7">
    <location>
        <begin position="14"/>
        <end position="33"/>
    </location>
</feature>
<feature type="transmembrane region" description="Helical" evidence="7">
    <location>
        <begin position="480"/>
        <end position="504"/>
    </location>
</feature>
<dbReference type="GO" id="GO:0035556">
    <property type="term" value="P:intracellular signal transduction"/>
    <property type="evidence" value="ECO:0007669"/>
    <property type="project" value="InterPro"/>
</dbReference>
<dbReference type="InterPro" id="IPR007890">
    <property type="entry name" value="CHASE2"/>
</dbReference>
<feature type="domain" description="Guanylate cyclase" evidence="8">
    <location>
        <begin position="545"/>
        <end position="677"/>
    </location>
</feature>
<feature type="transmembrane region" description="Helical" evidence="7">
    <location>
        <begin position="435"/>
        <end position="468"/>
    </location>
</feature>
<dbReference type="SMART" id="SM01080">
    <property type="entry name" value="CHASE2"/>
    <property type="match status" value="1"/>
</dbReference>
<dbReference type="Pfam" id="PF05226">
    <property type="entry name" value="CHASE2"/>
    <property type="match status" value="1"/>
</dbReference>
<keyword evidence="4 7" id="KW-0812">Transmembrane</keyword>
<keyword evidence="3" id="KW-1003">Cell membrane</keyword>
<evidence type="ECO:0000256" key="6">
    <source>
        <dbReference type="ARBA" id="ARBA00023136"/>
    </source>
</evidence>
<dbReference type="InterPro" id="IPR050697">
    <property type="entry name" value="Adenylyl/Guanylyl_Cyclase_3/4"/>
</dbReference>
<evidence type="ECO:0000256" key="2">
    <source>
        <dbReference type="ARBA" id="ARBA00005381"/>
    </source>
</evidence>
<dbReference type="Pfam" id="PF00211">
    <property type="entry name" value="Guanylate_cyc"/>
    <property type="match status" value="1"/>
</dbReference>
<protein>
    <submittedName>
        <fullName evidence="9">Putative adenylate/guanylate cyclase</fullName>
    </submittedName>
</protein>
<evidence type="ECO:0000256" key="7">
    <source>
        <dbReference type="SAM" id="Phobius"/>
    </source>
</evidence>
<dbReference type="PANTHER" id="PTHR43081">
    <property type="entry name" value="ADENYLATE CYCLASE, TERMINAL-DIFFERENTIATION SPECIFIC-RELATED"/>
    <property type="match status" value="1"/>
</dbReference>
<dbReference type="Gene3D" id="3.30.70.1230">
    <property type="entry name" value="Nucleotide cyclase"/>
    <property type="match status" value="1"/>
</dbReference>
<dbReference type="PROSITE" id="PS50125">
    <property type="entry name" value="GUANYLATE_CYCLASE_2"/>
    <property type="match status" value="1"/>
</dbReference>
<dbReference type="PANTHER" id="PTHR43081:SF1">
    <property type="entry name" value="ADENYLATE CYCLASE, TERMINAL-DIFFERENTIATION SPECIFIC"/>
    <property type="match status" value="1"/>
</dbReference>
<evidence type="ECO:0000256" key="5">
    <source>
        <dbReference type="ARBA" id="ARBA00022989"/>
    </source>
</evidence>
<evidence type="ECO:0000256" key="3">
    <source>
        <dbReference type="ARBA" id="ARBA00022475"/>
    </source>
</evidence>
<dbReference type="InterPro" id="IPR029787">
    <property type="entry name" value="Nucleotide_cyclase"/>
</dbReference>
<proteinExistence type="inferred from homology"/>
<accession>A0A1E3XFU4</accession>
<dbReference type="InterPro" id="IPR001054">
    <property type="entry name" value="A/G_cyclase"/>
</dbReference>
<comment type="subcellular location">
    <subcellularLocation>
        <location evidence="1">Cell envelope</location>
    </subcellularLocation>
</comment>